<proteinExistence type="predicted"/>
<feature type="domain" description="Acyltransferase 3" evidence="2">
    <location>
        <begin position="9"/>
        <end position="401"/>
    </location>
</feature>
<dbReference type="InterPro" id="IPR050623">
    <property type="entry name" value="Glucan_succinyl_AcylTrfase"/>
</dbReference>
<sequence length="425" mass="47185">MTNLRTHVLDNLRTCLTALVILHHASTPYGGAGPWPYTSPRYAPNSSSTLLVFNVLNQTFFMATFFLISAYFSSIAARRKTRSQFLHEKWKRLGVPTCVFSLIVKGVARGILAWRLRDEGWHHIGKEVLVGLKIVRGVSGPVWYCALLLIFDGMYAGLLPSHFADTSPGQKALDKTFSNKVDTDPSPAAYPLISRTISTPKEPQPFHTIHVLITLTLISVSSFVIRLYYPVGRPLWPISLQLSFVSQYVVYYIAGIYVHRSGRSLQNAVSTYTSTIVGTITALVTSLSLFHIKSITETRMSSPQLMPLAFGGPNILALLYAFLNEFAGLLIASLVLKALYNPRLSFLGKRWRVGKVDVAKYSYAAFMVHEPVILDLQCLFGKKGWESMGAVETAFVVGILGVVESWMGGVVLKEGIEWIGWKGYL</sequence>
<keyword evidence="1" id="KW-0812">Transmembrane</keyword>
<feature type="transmembrane region" description="Helical" evidence="1">
    <location>
        <begin position="269"/>
        <end position="292"/>
    </location>
</feature>
<evidence type="ECO:0000256" key="1">
    <source>
        <dbReference type="SAM" id="Phobius"/>
    </source>
</evidence>
<dbReference type="GeneID" id="67014668"/>
<keyword evidence="4" id="KW-1185">Reference proteome</keyword>
<feature type="transmembrane region" description="Helical" evidence="1">
    <location>
        <begin position="235"/>
        <end position="257"/>
    </location>
</feature>
<reference evidence="3" key="1">
    <citation type="submission" date="2021-05" db="EMBL/GenBank/DDBJ databases">
        <authorList>
            <person name="Stam R."/>
        </authorList>
    </citation>
    <scope>NUCLEOTIDE SEQUENCE</scope>
    <source>
        <strain evidence="3">CS162</strain>
    </source>
</reference>
<gene>
    <name evidence="3" type="ORF">ALTATR162_LOCUS3144</name>
</gene>
<name>A0A8J2I0B1_9PLEO</name>
<dbReference type="InterPro" id="IPR002656">
    <property type="entry name" value="Acyl_transf_3_dom"/>
</dbReference>
<dbReference type="GO" id="GO:0016747">
    <property type="term" value="F:acyltransferase activity, transferring groups other than amino-acyl groups"/>
    <property type="evidence" value="ECO:0007669"/>
    <property type="project" value="InterPro"/>
</dbReference>
<keyword evidence="1" id="KW-1133">Transmembrane helix</keyword>
<accession>A0A8J2I0B1</accession>
<dbReference type="EMBL" id="CAJRGZ010000016">
    <property type="protein sequence ID" value="CAG5153363.1"/>
    <property type="molecule type" value="Genomic_DNA"/>
</dbReference>
<protein>
    <recommendedName>
        <fullName evidence="2">Acyltransferase 3 domain-containing protein</fullName>
    </recommendedName>
</protein>
<feature type="transmembrane region" description="Helical" evidence="1">
    <location>
        <begin position="209"/>
        <end position="229"/>
    </location>
</feature>
<dbReference type="OrthoDB" id="4141464at2759"/>
<comment type="caution">
    <text evidence="3">The sequence shown here is derived from an EMBL/GenBank/DDBJ whole genome shotgun (WGS) entry which is preliminary data.</text>
</comment>
<dbReference type="AlphaFoldDB" id="A0A8J2I0B1"/>
<dbReference type="Proteomes" id="UP000676310">
    <property type="component" value="Unassembled WGS sequence"/>
</dbReference>
<dbReference type="PANTHER" id="PTHR36927:SF4">
    <property type="entry name" value="BLR5718 PROTEIN"/>
    <property type="match status" value="1"/>
</dbReference>
<keyword evidence="1" id="KW-0472">Membrane</keyword>
<evidence type="ECO:0000313" key="3">
    <source>
        <dbReference type="EMBL" id="CAG5153363.1"/>
    </source>
</evidence>
<feature type="transmembrane region" description="Helical" evidence="1">
    <location>
        <begin position="51"/>
        <end position="72"/>
    </location>
</feature>
<feature type="transmembrane region" description="Helical" evidence="1">
    <location>
        <begin position="12"/>
        <end position="31"/>
    </location>
</feature>
<organism evidence="3 4">
    <name type="scientific">Alternaria atra</name>
    <dbReference type="NCBI Taxonomy" id="119953"/>
    <lineage>
        <taxon>Eukaryota</taxon>
        <taxon>Fungi</taxon>
        <taxon>Dikarya</taxon>
        <taxon>Ascomycota</taxon>
        <taxon>Pezizomycotina</taxon>
        <taxon>Dothideomycetes</taxon>
        <taxon>Pleosporomycetidae</taxon>
        <taxon>Pleosporales</taxon>
        <taxon>Pleosporineae</taxon>
        <taxon>Pleosporaceae</taxon>
        <taxon>Alternaria</taxon>
        <taxon>Alternaria sect. Ulocladioides</taxon>
    </lineage>
</organism>
<evidence type="ECO:0000313" key="4">
    <source>
        <dbReference type="Proteomes" id="UP000676310"/>
    </source>
</evidence>
<dbReference type="RefSeq" id="XP_043166685.1">
    <property type="nucleotide sequence ID" value="XM_043310750.1"/>
</dbReference>
<feature type="transmembrane region" description="Helical" evidence="1">
    <location>
        <begin position="315"/>
        <end position="340"/>
    </location>
</feature>
<dbReference type="Pfam" id="PF01757">
    <property type="entry name" value="Acyl_transf_3"/>
    <property type="match status" value="1"/>
</dbReference>
<dbReference type="PANTHER" id="PTHR36927">
    <property type="entry name" value="BLR4337 PROTEIN"/>
    <property type="match status" value="1"/>
</dbReference>
<evidence type="ECO:0000259" key="2">
    <source>
        <dbReference type="Pfam" id="PF01757"/>
    </source>
</evidence>